<protein>
    <recommendedName>
        <fullName evidence="3">F-box domain-containing protein</fullName>
    </recommendedName>
</protein>
<proteinExistence type="predicted"/>
<dbReference type="AlphaFoldDB" id="A0A8H5GJU8"/>
<dbReference type="EMBL" id="JAACJM010000025">
    <property type="protein sequence ID" value="KAF5366055.1"/>
    <property type="molecule type" value="Genomic_DNA"/>
</dbReference>
<accession>A0A8H5GJU8</accession>
<sequence>MACPSCGGIKPYTSRCDPGNVSTRINSMLRTVPLSPSSALQIQRDVEDDIRDLDWEMSQLRSRLLYLEQQQDLLSKHDEQLKFLSAPIRWLPVELLTRIFIAVCDGHPITFTDSIGRLPFTLASVCSGWRQIVIDIPQLWSNLMLLYEYDSTHSRHEQSLRLCLVRSKSHPLSVNFGLYGEKDSPWVGRLVKESARWQHATIAYLREEELPSLASGKSFPLLETLDIRQHTFRDPDLFLFNSAPRLHSLKNCPAPSP</sequence>
<dbReference type="Proteomes" id="UP000559256">
    <property type="component" value="Unassembled WGS sequence"/>
</dbReference>
<keyword evidence="2" id="KW-1185">Reference proteome</keyword>
<reference evidence="1 2" key="1">
    <citation type="journal article" date="2020" name="ISME J.">
        <title>Uncovering the hidden diversity of litter-decomposition mechanisms in mushroom-forming fungi.</title>
        <authorList>
            <person name="Floudas D."/>
            <person name="Bentzer J."/>
            <person name="Ahren D."/>
            <person name="Johansson T."/>
            <person name="Persson P."/>
            <person name="Tunlid A."/>
        </authorList>
    </citation>
    <scope>NUCLEOTIDE SEQUENCE [LARGE SCALE GENOMIC DNA]</scope>
    <source>
        <strain evidence="1 2">CBS 291.85</strain>
    </source>
</reference>
<evidence type="ECO:0000313" key="2">
    <source>
        <dbReference type="Proteomes" id="UP000559256"/>
    </source>
</evidence>
<comment type="caution">
    <text evidence="1">The sequence shown here is derived from an EMBL/GenBank/DDBJ whole genome shotgun (WGS) entry which is preliminary data.</text>
</comment>
<evidence type="ECO:0000313" key="1">
    <source>
        <dbReference type="EMBL" id="KAF5366055.1"/>
    </source>
</evidence>
<evidence type="ECO:0008006" key="3">
    <source>
        <dbReference type="Google" id="ProtNLM"/>
    </source>
</evidence>
<organism evidence="1 2">
    <name type="scientific">Tetrapyrgos nigripes</name>
    <dbReference type="NCBI Taxonomy" id="182062"/>
    <lineage>
        <taxon>Eukaryota</taxon>
        <taxon>Fungi</taxon>
        <taxon>Dikarya</taxon>
        <taxon>Basidiomycota</taxon>
        <taxon>Agaricomycotina</taxon>
        <taxon>Agaricomycetes</taxon>
        <taxon>Agaricomycetidae</taxon>
        <taxon>Agaricales</taxon>
        <taxon>Marasmiineae</taxon>
        <taxon>Marasmiaceae</taxon>
        <taxon>Tetrapyrgos</taxon>
    </lineage>
</organism>
<gene>
    <name evidence="1" type="ORF">D9758_006601</name>
</gene>
<dbReference type="OrthoDB" id="3067275at2759"/>
<name>A0A8H5GJU8_9AGAR</name>